<gene>
    <name evidence="2" type="ORF">C1H46_025089</name>
</gene>
<organism evidence="2 3">
    <name type="scientific">Malus baccata</name>
    <name type="common">Siberian crab apple</name>
    <name type="synonym">Pyrus baccata</name>
    <dbReference type="NCBI Taxonomy" id="106549"/>
    <lineage>
        <taxon>Eukaryota</taxon>
        <taxon>Viridiplantae</taxon>
        <taxon>Streptophyta</taxon>
        <taxon>Embryophyta</taxon>
        <taxon>Tracheophyta</taxon>
        <taxon>Spermatophyta</taxon>
        <taxon>Magnoliopsida</taxon>
        <taxon>eudicotyledons</taxon>
        <taxon>Gunneridae</taxon>
        <taxon>Pentapetalae</taxon>
        <taxon>rosids</taxon>
        <taxon>fabids</taxon>
        <taxon>Rosales</taxon>
        <taxon>Rosaceae</taxon>
        <taxon>Amygdaloideae</taxon>
        <taxon>Maleae</taxon>
        <taxon>Malus</taxon>
    </lineage>
</organism>
<accession>A0A540LSG7</accession>
<reference evidence="2 3" key="1">
    <citation type="journal article" date="2019" name="G3 (Bethesda)">
        <title>Sequencing of a Wild Apple (Malus baccata) Genome Unravels the Differences Between Cultivated and Wild Apple Species Regarding Disease Resistance and Cold Tolerance.</title>
        <authorList>
            <person name="Chen X."/>
        </authorList>
    </citation>
    <scope>NUCLEOTIDE SEQUENCE [LARGE SCALE GENOMIC DNA]</scope>
    <source>
        <strain evidence="3">cv. Shandingzi</strain>
        <tissue evidence="2">Leaves</tissue>
    </source>
</reference>
<keyword evidence="3" id="KW-1185">Reference proteome</keyword>
<comment type="caution">
    <text evidence="2">The sequence shown here is derived from an EMBL/GenBank/DDBJ whole genome shotgun (WGS) entry which is preliminary data.</text>
</comment>
<dbReference type="Proteomes" id="UP000315295">
    <property type="component" value="Unassembled WGS sequence"/>
</dbReference>
<sequence length="156" mass="17085">MGRQLRSRNNVSHGQAGEARHERRETRRQKAGATSLTHWFASSSSSTFPGIASKPCLYVGTSVKWVLSLCSVLLRNAARRVNPCVLGLMGLACVIRGCFVGTRRLAAPNLVRMELDPSPKLVKKVYGGDDGSYFAWSPSELPMLREGNIGKLILLD</sequence>
<evidence type="ECO:0000313" key="3">
    <source>
        <dbReference type="Proteomes" id="UP000315295"/>
    </source>
</evidence>
<dbReference type="EMBL" id="VIEB01000480">
    <property type="protein sequence ID" value="TQD89368.1"/>
    <property type="molecule type" value="Genomic_DNA"/>
</dbReference>
<protein>
    <submittedName>
        <fullName evidence="2">Uncharacterized protein</fullName>
    </submittedName>
</protein>
<name>A0A540LSG7_MALBA</name>
<feature type="region of interest" description="Disordered" evidence="1">
    <location>
        <begin position="1"/>
        <end position="34"/>
    </location>
</feature>
<evidence type="ECO:0000313" key="2">
    <source>
        <dbReference type="EMBL" id="TQD89368.1"/>
    </source>
</evidence>
<evidence type="ECO:0000256" key="1">
    <source>
        <dbReference type="SAM" id="MobiDB-lite"/>
    </source>
</evidence>
<proteinExistence type="predicted"/>
<dbReference type="AlphaFoldDB" id="A0A540LSG7"/>
<dbReference type="STRING" id="106549.A0A540LSG7"/>